<keyword evidence="5" id="KW-1185">Reference proteome</keyword>
<comment type="caution">
    <text evidence="4">The sequence shown here is derived from an EMBL/GenBank/DDBJ whole genome shotgun (WGS) entry which is preliminary data.</text>
</comment>
<dbReference type="PANTHER" id="PTHR13878">
    <property type="entry name" value="GULONOLACTONE OXIDASE"/>
    <property type="match status" value="1"/>
</dbReference>
<dbReference type="InterPro" id="IPR036318">
    <property type="entry name" value="FAD-bd_PCMH-like_sf"/>
</dbReference>
<protein>
    <submittedName>
        <fullName evidence="4">FAD binding domain-containing protein</fullName>
    </submittedName>
</protein>
<dbReference type="InterPro" id="IPR050432">
    <property type="entry name" value="FAD-linked_Oxidoreductases_BP"/>
</dbReference>
<gene>
    <name evidence="4" type="ORF">B0T15DRAFT_554089</name>
</gene>
<evidence type="ECO:0000256" key="1">
    <source>
        <dbReference type="ARBA" id="ARBA00005466"/>
    </source>
</evidence>
<proteinExistence type="inferred from homology"/>
<dbReference type="InterPro" id="IPR016169">
    <property type="entry name" value="FAD-bd_PCMH_sub2"/>
</dbReference>
<dbReference type="InterPro" id="IPR012951">
    <property type="entry name" value="BBE"/>
</dbReference>
<dbReference type="Proteomes" id="UP001273166">
    <property type="component" value="Unassembled WGS sequence"/>
</dbReference>
<name>A0AAJ0M371_9PEZI</name>
<dbReference type="InterPro" id="IPR016166">
    <property type="entry name" value="FAD-bd_PCMH"/>
</dbReference>
<dbReference type="AlphaFoldDB" id="A0AAJ0M371"/>
<dbReference type="Pfam" id="PF01565">
    <property type="entry name" value="FAD_binding_4"/>
    <property type="match status" value="1"/>
</dbReference>
<dbReference type="GeneID" id="87889174"/>
<evidence type="ECO:0000259" key="3">
    <source>
        <dbReference type="PROSITE" id="PS51387"/>
    </source>
</evidence>
<dbReference type="Gene3D" id="3.30.465.10">
    <property type="match status" value="1"/>
</dbReference>
<reference evidence="4" key="2">
    <citation type="submission" date="2023-06" db="EMBL/GenBank/DDBJ databases">
        <authorList>
            <consortium name="Lawrence Berkeley National Laboratory"/>
            <person name="Mondo S.J."/>
            <person name="Hensen N."/>
            <person name="Bonometti L."/>
            <person name="Westerberg I."/>
            <person name="Brannstrom I.O."/>
            <person name="Guillou S."/>
            <person name="Cros-Aarteil S."/>
            <person name="Calhoun S."/>
            <person name="Haridas S."/>
            <person name="Kuo A."/>
            <person name="Pangilinan J."/>
            <person name="Riley R."/>
            <person name="Labutti K."/>
            <person name="Andreopoulos B."/>
            <person name="Lipzen A."/>
            <person name="Chen C."/>
            <person name="Yanf M."/>
            <person name="Daum C."/>
            <person name="Ng V."/>
            <person name="Clum A."/>
            <person name="Steindorff A."/>
            <person name="Ohm R."/>
            <person name="Martin F."/>
            <person name="Silar P."/>
            <person name="Natvig D."/>
            <person name="Lalanne C."/>
            <person name="Gautier V."/>
            <person name="Ament-Velasquez S.L."/>
            <person name="Kruys A."/>
            <person name="Hutchinson M.I."/>
            <person name="Powell A.J."/>
            <person name="Barry K."/>
            <person name="Miller A.N."/>
            <person name="Grigoriev I.V."/>
            <person name="Debuchy R."/>
            <person name="Gladieux P."/>
            <person name="Thoren M.H."/>
            <person name="Johannesson H."/>
        </authorList>
    </citation>
    <scope>NUCLEOTIDE SEQUENCE</scope>
    <source>
        <strain evidence="4">CBS 333.67</strain>
    </source>
</reference>
<dbReference type="GO" id="GO:0016491">
    <property type="term" value="F:oxidoreductase activity"/>
    <property type="evidence" value="ECO:0007669"/>
    <property type="project" value="UniProtKB-KW"/>
</dbReference>
<dbReference type="EMBL" id="JAUDZG010000003">
    <property type="protein sequence ID" value="KAK3307385.1"/>
    <property type="molecule type" value="Genomic_DNA"/>
</dbReference>
<evidence type="ECO:0000313" key="5">
    <source>
        <dbReference type="Proteomes" id="UP001273166"/>
    </source>
</evidence>
<dbReference type="Gene3D" id="3.40.462.20">
    <property type="match status" value="1"/>
</dbReference>
<comment type="similarity">
    <text evidence="1">Belongs to the oxygen-dependent FAD-linked oxidoreductase family.</text>
</comment>
<dbReference type="PANTHER" id="PTHR13878:SF91">
    <property type="entry name" value="FAD BINDING DOMAIN PROTEIN (AFU_ORTHOLOGUE AFUA_6G12070)-RELATED"/>
    <property type="match status" value="1"/>
</dbReference>
<dbReference type="GO" id="GO:0071949">
    <property type="term" value="F:FAD binding"/>
    <property type="evidence" value="ECO:0007669"/>
    <property type="project" value="InterPro"/>
</dbReference>
<organism evidence="4 5">
    <name type="scientific">Chaetomium strumarium</name>
    <dbReference type="NCBI Taxonomy" id="1170767"/>
    <lineage>
        <taxon>Eukaryota</taxon>
        <taxon>Fungi</taxon>
        <taxon>Dikarya</taxon>
        <taxon>Ascomycota</taxon>
        <taxon>Pezizomycotina</taxon>
        <taxon>Sordariomycetes</taxon>
        <taxon>Sordariomycetidae</taxon>
        <taxon>Sordariales</taxon>
        <taxon>Chaetomiaceae</taxon>
        <taxon>Chaetomium</taxon>
    </lineage>
</organism>
<reference evidence="4" key="1">
    <citation type="journal article" date="2023" name="Mol. Phylogenet. Evol.">
        <title>Genome-scale phylogeny and comparative genomics of the fungal order Sordariales.</title>
        <authorList>
            <person name="Hensen N."/>
            <person name="Bonometti L."/>
            <person name="Westerberg I."/>
            <person name="Brannstrom I.O."/>
            <person name="Guillou S."/>
            <person name="Cros-Aarteil S."/>
            <person name="Calhoun S."/>
            <person name="Haridas S."/>
            <person name="Kuo A."/>
            <person name="Mondo S."/>
            <person name="Pangilinan J."/>
            <person name="Riley R."/>
            <person name="LaButti K."/>
            <person name="Andreopoulos B."/>
            <person name="Lipzen A."/>
            <person name="Chen C."/>
            <person name="Yan M."/>
            <person name="Daum C."/>
            <person name="Ng V."/>
            <person name="Clum A."/>
            <person name="Steindorff A."/>
            <person name="Ohm R.A."/>
            <person name="Martin F."/>
            <person name="Silar P."/>
            <person name="Natvig D.O."/>
            <person name="Lalanne C."/>
            <person name="Gautier V."/>
            <person name="Ament-Velasquez S.L."/>
            <person name="Kruys A."/>
            <person name="Hutchinson M.I."/>
            <person name="Powell A.J."/>
            <person name="Barry K."/>
            <person name="Miller A.N."/>
            <person name="Grigoriev I.V."/>
            <person name="Debuchy R."/>
            <person name="Gladieux P."/>
            <person name="Hiltunen Thoren M."/>
            <person name="Johannesson H."/>
        </authorList>
    </citation>
    <scope>NUCLEOTIDE SEQUENCE</scope>
    <source>
        <strain evidence="4">CBS 333.67</strain>
    </source>
</reference>
<dbReference type="RefSeq" id="XP_062723165.1">
    <property type="nucleotide sequence ID" value="XM_062870345.1"/>
</dbReference>
<sequence length="566" mass="60372">MFASASAHSIGSPAALLHILGCRYLPGDALWPSAAEWQALNRSVGGRLIAGQPLAQVCYGSNRDEAACERLRSEWTLQQTYFPDPVHVMSPYFLNNSCTPFAEDPSVFESAAACKMGNAPAYAINVSSAADVQAGFRFARDKNVRLVVKNTGHDYLGRSNGQGALSLWTHNLKDMTFLNYSSSQYTGPAVKLGAGVQAFEVYAAAAARGLRFVGGFCPTVGVAGGFVGGGGHGLLMGAYGLASDNTLEFEVVTPRGEHLVVSPTRHSDLFWALNGGGAGTYAVVVSQTTRLHPDGPVAGAFVTVNNRASANAHANATTTANNDAFWQAVTKWQGHLFALDVVPGLTTEWSLTNTTLQILVTLLDGSTSQVDALLAPFLAALTDLRLPFTNTTSSLPNFHAHLSTYVAARSAAALTAAFRTITSQASTSAWTVNGIAGNVSPSRVARGVRGIPPPTAVHPAWRDALYFVNMDVYWDPASPLAELRALERQMVANQDLLRRLTPGGGGYMNEGAFDTAQWRDEYYGPNYGRLLKVKRTHDPDFALYGLASVGSDYWAAQADGRLCRAS</sequence>
<dbReference type="InterPro" id="IPR006094">
    <property type="entry name" value="Oxid_FAD_bind_N"/>
</dbReference>
<dbReference type="Pfam" id="PF08031">
    <property type="entry name" value="BBE"/>
    <property type="match status" value="1"/>
</dbReference>
<dbReference type="PROSITE" id="PS51387">
    <property type="entry name" value="FAD_PCMH"/>
    <property type="match status" value="1"/>
</dbReference>
<evidence type="ECO:0000256" key="2">
    <source>
        <dbReference type="ARBA" id="ARBA00023002"/>
    </source>
</evidence>
<keyword evidence="2" id="KW-0560">Oxidoreductase</keyword>
<feature type="domain" description="FAD-binding PCMH-type" evidence="3">
    <location>
        <begin position="116"/>
        <end position="294"/>
    </location>
</feature>
<evidence type="ECO:0000313" key="4">
    <source>
        <dbReference type="EMBL" id="KAK3307385.1"/>
    </source>
</evidence>
<dbReference type="SUPFAM" id="SSF56176">
    <property type="entry name" value="FAD-binding/transporter-associated domain-like"/>
    <property type="match status" value="1"/>
</dbReference>
<accession>A0AAJ0M371</accession>